<evidence type="ECO:0000313" key="2">
    <source>
        <dbReference type="Proteomes" id="UP000018142"/>
    </source>
</evidence>
<evidence type="ECO:0000313" key="1">
    <source>
        <dbReference type="EMBL" id="CDC49418.1"/>
    </source>
</evidence>
<organism evidence="1 2">
    <name type="scientific">[Eubacterium] siraeum CAG:80</name>
    <dbReference type="NCBI Taxonomy" id="1263080"/>
    <lineage>
        <taxon>Bacteria</taxon>
        <taxon>Bacillati</taxon>
        <taxon>Bacillota</taxon>
        <taxon>Clostridia</taxon>
        <taxon>Eubacteriales</taxon>
        <taxon>Oscillospiraceae</taxon>
        <taxon>Oscillospiraceae incertae sedis</taxon>
    </lineage>
</organism>
<dbReference type="AlphaFoldDB" id="R6RKJ6"/>
<name>R6RKJ6_9FIRM</name>
<proteinExistence type="predicted"/>
<gene>
    <name evidence="1" type="ORF">BN788_00918</name>
</gene>
<dbReference type="Proteomes" id="UP000018142">
    <property type="component" value="Unassembled WGS sequence"/>
</dbReference>
<dbReference type="EMBL" id="CBFJ010000218">
    <property type="protein sequence ID" value="CDC49418.1"/>
    <property type="molecule type" value="Genomic_DNA"/>
</dbReference>
<comment type="caution">
    <text evidence="1">The sequence shown here is derived from an EMBL/GenBank/DDBJ whole genome shotgun (WGS) entry which is preliminary data.</text>
</comment>
<protein>
    <submittedName>
        <fullName evidence="1">Uncharacterized protein</fullName>
    </submittedName>
</protein>
<reference evidence="1" key="1">
    <citation type="submission" date="2012-11" db="EMBL/GenBank/DDBJ databases">
        <title>Dependencies among metagenomic species, viruses, plasmids and units of genetic variation.</title>
        <authorList>
            <person name="Nielsen H.B."/>
            <person name="Almeida M."/>
            <person name="Juncker A.S."/>
            <person name="Rasmussen S."/>
            <person name="Li J."/>
            <person name="Sunagawa S."/>
            <person name="Plichta D."/>
            <person name="Gautier L."/>
            <person name="Le Chatelier E."/>
            <person name="Peletier E."/>
            <person name="Bonde I."/>
            <person name="Nielsen T."/>
            <person name="Manichanh C."/>
            <person name="Arumugam M."/>
            <person name="Batto J."/>
            <person name="Santos M.B.Q.D."/>
            <person name="Blom N."/>
            <person name="Borruel N."/>
            <person name="Burgdorf K.S."/>
            <person name="Boumezbeur F."/>
            <person name="Casellas F."/>
            <person name="Dore J."/>
            <person name="Guarner F."/>
            <person name="Hansen T."/>
            <person name="Hildebrand F."/>
            <person name="Kaas R.S."/>
            <person name="Kennedy S."/>
            <person name="Kristiansen K."/>
            <person name="Kultima J.R."/>
            <person name="Leonard P."/>
            <person name="Levenez F."/>
            <person name="Lund O."/>
            <person name="Moumen B."/>
            <person name="Le Paslier D."/>
            <person name="Pons N."/>
            <person name="Pedersen O."/>
            <person name="Prifti E."/>
            <person name="Qin J."/>
            <person name="Raes J."/>
            <person name="Tap J."/>
            <person name="Tims S."/>
            <person name="Ussery D.W."/>
            <person name="Yamada T."/>
            <person name="MetaHit consortium"/>
            <person name="Renault P."/>
            <person name="Sicheritz-Ponten T."/>
            <person name="Bork P."/>
            <person name="Wang J."/>
            <person name="Brunak S."/>
            <person name="Ehrlich S.D."/>
        </authorList>
    </citation>
    <scope>NUCLEOTIDE SEQUENCE [LARGE SCALE GENOMIC DNA]</scope>
</reference>
<sequence>MPFSMNMKRLCDKMSLTWLNNGFICQELYAPFKINKDIEYRTDLEKKYDIVMKQAKKVNADDESLKIIETFGAKILNSLDLYYKADIAESNNIILELVKEIGDNSFAVNSILNSDAFPGVKSNELQFFRSRLGPPNKTFTAKDMLHLPNSLRSKSGNYRFSIPGNPSMYLANTSYGCWIETGCPAEIDFNVSPILLEGNQRIFNLAISIRDFRCLNEFEKERVHCWLKLHLLTIATNYVIKEENRTFKSEYIISQSLMMACKKMGYDGIAYYSRRVDNETFALCAINLALFVDYDGEYSGMIKHIKIDDAFNYFLYKQLNNSLKYKDYELRSIYTGYITNIGSYERQYPYRETDFYNFDKFLFSTWRDKPNGKGKDKIPWGIEI</sequence>
<accession>R6RKJ6</accession>